<dbReference type="RefSeq" id="XP_009019268.1">
    <property type="nucleotide sequence ID" value="XM_009021020.1"/>
</dbReference>
<dbReference type="HOGENOM" id="CLU_2075688_0_0_1"/>
<dbReference type="EMBL" id="AMQM01000740">
    <property type="status" value="NOT_ANNOTATED_CDS"/>
    <property type="molecule type" value="Genomic_DNA"/>
</dbReference>
<evidence type="ECO:0000313" key="4">
    <source>
        <dbReference type="Proteomes" id="UP000015101"/>
    </source>
</evidence>
<dbReference type="Gene3D" id="3.10.100.10">
    <property type="entry name" value="Mannose-Binding Protein A, subunit A"/>
    <property type="match status" value="1"/>
</dbReference>
<dbReference type="CDD" id="cd00037">
    <property type="entry name" value="CLECT"/>
    <property type="match status" value="1"/>
</dbReference>
<evidence type="ECO:0000259" key="1">
    <source>
        <dbReference type="Pfam" id="PF00059"/>
    </source>
</evidence>
<dbReference type="GeneID" id="20199017"/>
<gene>
    <name evidence="3" type="primary">20199017</name>
    <name evidence="2" type="ORF">HELRODRAFT_161038</name>
</gene>
<dbReference type="AlphaFoldDB" id="T1ER17"/>
<dbReference type="EMBL" id="KB096742">
    <property type="protein sequence ID" value="ESO01860.1"/>
    <property type="molecule type" value="Genomic_DNA"/>
</dbReference>
<dbReference type="EnsemblMetazoa" id="HelroT161038">
    <property type="protein sequence ID" value="HelroP161038"/>
    <property type="gene ID" value="HelroG161038"/>
</dbReference>
<name>T1ER17_HELRO</name>
<evidence type="ECO:0000313" key="2">
    <source>
        <dbReference type="EMBL" id="ESO01860.1"/>
    </source>
</evidence>
<reference evidence="4" key="1">
    <citation type="submission" date="2012-12" db="EMBL/GenBank/DDBJ databases">
        <authorList>
            <person name="Hellsten U."/>
            <person name="Grimwood J."/>
            <person name="Chapman J.A."/>
            <person name="Shapiro H."/>
            <person name="Aerts A."/>
            <person name="Otillar R.P."/>
            <person name="Terry A.Y."/>
            <person name="Boore J.L."/>
            <person name="Simakov O."/>
            <person name="Marletaz F."/>
            <person name="Cho S.-J."/>
            <person name="Edsinger-Gonzales E."/>
            <person name="Havlak P."/>
            <person name="Kuo D.-H."/>
            <person name="Larsson T."/>
            <person name="Lv J."/>
            <person name="Arendt D."/>
            <person name="Savage R."/>
            <person name="Osoegawa K."/>
            <person name="de Jong P."/>
            <person name="Lindberg D.R."/>
            <person name="Seaver E.C."/>
            <person name="Weisblat D.A."/>
            <person name="Putnam N.H."/>
            <person name="Grigoriev I.V."/>
            <person name="Rokhsar D.S."/>
        </authorList>
    </citation>
    <scope>NUCLEOTIDE SEQUENCE</scope>
</reference>
<dbReference type="InterPro" id="IPR016186">
    <property type="entry name" value="C-type_lectin-like/link_sf"/>
</dbReference>
<dbReference type="KEGG" id="hro:HELRODRAFT_161038"/>
<dbReference type="SUPFAM" id="SSF56436">
    <property type="entry name" value="C-type lectin-like"/>
    <property type="match status" value="1"/>
</dbReference>
<protein>
    <recommendedName>
        <fullName evidence="1">C-type lectin domain-containing protein</fullName>
    </recommendedName>
</protein>
<keyword evidence="4" id="KW-1185">Reference proteome</keyword>
<reference evidence="3" key="3">
    <citation type="submission" date="2015-06" db="UniProtKB">
        <authorList>
            <consortium name="EnsemblMetazoa"/>
        </authorList>
    </citation>
    <scope>IDENTIFICATION</scope>
</reference>
<sequence length="118" mass="13593">MFVDVIPISFNLKIGILNNFQLDKSVFMKDGLTFQNARQKCMLMNGDIMSLVDDARTAAMLKAASASVQKVWVGLFRMKTGQTYQWTEELMKLSYAAKQIEIKDIMDKEERLKKDIVY</sequence>
<dbReference type="Pfam" id="PF00059">
    <property type="entry name" value="Lectin_C"/>
    <property type="match status" value="1"/>
</dbReference>
<accession>T1ER17</accession>
<organism evidence="3 4">
    <name type="scientific">Helobdella robusta</name>
    <name type="common">Californian leech</name>
    <dbReference type="NCBI Taxonomy" id="6412"/>
    <lineage>
        <taxon>Eukaryota</taxon>
        <taxon>Metazoa</taxon>
        <taxon>Spiralia</taxon>
        <taxon>Lophotrochozoa</taxon>
        <taxon>Annelida</taxon>
        <taxon>Clitellata</taxon>
        <taxon>Hirudinea</taxon>
        <taxon>Rhynchobdellida</taxon>
        <taxon>Glossiphoniidae</taxon>
        <taxon>Helobdella</taxon>
    </lineage>
</organism>
<reference evidence="2 4" key="2">
    <citation type="journal article" date="2013" name="Nature">
        <title>Insights into bilaterian evolution from three spiralian genomes.</title>
        <authorList>
            <person name="Simakov O."/>
            <person name="Marletaz F."/>
            <person name="Cho S.J."/>
            <person name="Edsinger-Gonzales E."/>
            <person name="Havlak P."/>
            <person name="Hellsten U."/>
            <person name="Kuo D.H."/>
            <person name="Larsson T."/>
            <person name="Lv J."/>
            <person name="Arendt D."/>
            <person name="Savage R."/>
            <person name="Osoegawa K."/>
            <person name="de Jong P."/>
            <person name="Grimwood J."/>
            <person name="Chapman J.A."/>
            <person name="Shapiro H."/>
            <person name="Aerts A."/>
            <person name="Otillar R.P."/>
            <person name="Terry A.Y."/>
            <person name="Boore J.L."/>
            <person name="Grigoriev I.V."/>
            <person name="Lindberg D.R."/>
            <person name="Seaver E.C."/>
            <person name="Weisblat D.A."/>
            <person name="Putnam N.H."/>
            <person name="Rokhsar D.S."/>
        </authorList>
    </citation>
    <scope>NUCLEOTIDE SEQUENCE</scope>
</reference>
<dbReference type="InterPro" id="IPR001304">
    <property type="entry name" value="C-type_lectin-like"/>
</dbReference>
<dbReference type="InParanoid" id="T1ER17"/>
<dbReference type="CTD" id="20199017"/>
<dbReference type="Proteomes" id="UP000015101">
    <property type="component" value="Unassembled WGS sequence"/>
</dbReference>
<dbReference type="InterPro" id="IPR016187">
    <property type="entry name" value="CTDL_fold"/>
</dbReference>
<evidence type="ECO:0000313" key="3">
    <source>
        <dbReference type="EnsemblMetazoa" id="HelroP161038"/>
    </source>
</evidence>
<feature type="domain" description="C-type lectin" evidence="1">
    <location>
        <begin position="32"/>
        <end position="89"/>
    </location>
</feature>
<proteinExistence type="predicted"/>